<dbReference type="Proteomes" id="UP000583639">
    <property type="component" value="Unassembled WGS sequence"/>
</dbReference>
<gene>
    <name evidence="2" type="ORF">HKQ55_20610</name>
</gene>
<proteinExistence type="predicted"/>
<sequence length="140" mass="16348">MTDTKTFLGIAWNYPPRFQGGGSSQPTEMVANEANIQQSIMTLLSTSPGERVHRYEYGCPIREYAFEMMTASTRTMLRDRIEQSIILFEPRVIVNRIDFEEKQDEGKMNILIDYTIRQTNRRTNMVYPFYFVEGTDLVNL</sequence>
<comment type="caution">
    <text evidence="2">The sequence shown here is derived from an EMBL/GenBank/DDBJ whole genome shotgun (WGS) entry which is preliminary data.</text>
</comment>
<feature type="domain" description="IraD/Gp25-like" evidence="1">
    <location>
        <begin position="33"/>
        <end position="120"/>
    </location>
</feature>
<name>A0A397WFX0_PHOVU</name>
<dbReference type="EMBL" id="JABDSI010000137">
    <property type="protein sequence ID" value="NMW42458.1"/>
    <property type="molecule type" value="Genomic_DNA"/>
</dbReference>
<dbReference type="Pfam" id="PF04965">
    <property type="entry name" value="GPW_gp25"/>
    <property type="match status" value="1"/>
</dbReference>
<dbReference type="SUPFAM" id="SSF160719">
    <property type="entry name" value="gpW/gp25-like"/>
    <property type="match status" value="1"/>
</dbReference>
<evidence type="ECO:0000313" key="3">
    <source>
        <dbReference type="Proteomes" id="UP000583639"/>
    </source>
</evidence>
<accession>A0A397WFX0</accession>
<reference evidence="2 3" key="1">
    <citation type="submission" date="2020-04" db="EMBL/GenBank/DDBJ databases">
        <title>A novel gut-associated lysogenic phage, Bacteroides phage BV01, alters the host transcriptome and bile acid metabolism in Bacteroides vulgatus.</title>
        <authorList>
            <person name="Campbell D.E."/>
            <person name="Ly L."/>
            <person name="Ridlon J.M."/>
            <person name="Hsiao A."/>
            <person name="Degnan P.H."/>
        </authorList>
    </citation>
    <scope>NUCLEOTIDE SEQUENCE [LARGE SCALE GENOMIC DNA]</scope>
    <source>
        <strain evidence="2 3">VPI-BV8526</strain>
    </source>
</reference>
<dbReference type="AlphaFoldDB" id="A0A397WFX0"/>
<protein>
    <submittedName>
        <fullName evidence="2">GPW/gp25 family protein</fullName>
    </submittedName>
</protein>
<dbReference type="InterPro" id="IPR007048">
    <property type="entry name" value="IraD/Gp25-like"/>
</dbReference>
<organism evidence="2 3">
    <name type="scientific">Phocaeicola vulgatus</name>
    <name type="common">Bacteroides vulgatus</name>
    <dbReference type="NCBI Taxonomy" id="821"/>
    <lineage>
        <taxon>Bacteria</taxon>
        <taxon>Pseudomonadati</taxon>
        <taxon>Bacteroidota</taxon>
        <taxon>Bacteroidia</taxon>
        <taxon>Bacteroidales</taxon>
        <taxon>Bacteroidaceae</taxon>
        <taxon>Phocaeicola</taxon>
    </lineage>
</organism>
<evidence type="ECO:0000259" key="1">
    <source>
        <dbReference type="Pfam" id="PF04965"/>
    </source>
</evidence>
<dbReference type="Gene3D" id="3.10.450.40">
    <property type="match status" value="1"/>
</dbReference>
<evidence type="ECO:0000313" key="2">
    <source>
        <dbReference type="EMBL" id="NMW42458.1"/>
    </source>
</evidence>